<evidence type="ECO:0000256" key="1">
    <source>
        <dbReference type="SAM" id="MobiDB-lite"/>
    </source>
</evidence>
<dbReference type="PANTHER" id="PTHR36696:SF1">
    <property type="entry name" value="EF-HAND DOMAIN-CONTAINING PROTEIN"/>
    <property type="match status" value="1"/>
</dbReference>
<feature type="region of interest" description="Disordered" evidence="1">
    <location>
        <begin position="1"/>
        <end position="120"/>
    </location>
</feature>
<dbReference type="Proteomes" id="UP000678499">
    <property type="component" value="Unassembled WGS sequence"/>
</dbReference>
<dbReference type="AlphaFoldDB" id="A0A7R9GBH3"/>
<feature type="compositionally biased region" description="Polar residues" evidence="1">
    <location>
        <begin position="489"/>
        <end position="500"/>
    </location>
</feature>
<feature type="region of interest" description="Disordered" evidence="1">
    <location>
        <begin position="523"/>
        <end position="578"/>
    </location>
</feature>
<feature type="compositionally biased region" description="Polar residues" evidence="1">
    <location>
        <begin position="167"/>
        <end position="179"/>
    </location>
</feature>
<reference evidence="2" key="1">
    <citation type="submission" date="2020-11" db="EMBL/GenBank/DDBJ databases">
        <authorList>
            <person name="Tran Van P."/>
        </authorList>
    </citation>
    <scope>NUCLEOTIDE SEQUENCE</scope>
</reference>
<keyword evidence="3" id="KW-1185">Reference proteome</keyword>
<feature type="region of interest" description="Disordered" evidence="1">
    <location>
        <begin position="481"/>
        <end position="505"/>
    </location>
</feature>
<dbReference type="OrthoDB" id="10021598at2759"/>
<evidence type="ECO:0000313" key="3">
    <source>
        <dbReference type="Proteomes" id="UP000678499"/>
    </source>
</evidence>
<protein>
    <submittedName>
        <fullName evidence="2">Uncharacterized protein</fullName>
    </submittedName>
</protein>
<feature type="compositionally biased region" description="Polar residues" evidence="1">
    <location>
        <begin position="549"/>
        <end position="560"/>
    </location>
</feature>
<sequence length="897" mass="99746">MSAFHPAEEPKKRKKKKLKKFTNPEETPSSKPDRKAPSKIVKTLGVPKRSKAKNAETSSSAAVDSRPKEPEEPESVSSKTVMDTPKPDQPHLQSPIRRRSRMRRNASSTTSTSDEEYKSMVKSGLIVKPKKQSLVEPQDFKPKTEAELLDYFLAKHSVTDFIPGARKTSQPKLQQTSEAPLTKRQVFRQHFGSQPNKGQDLKPSDFFPLNLNLEDLRVSEKKLRKKNKKKRKKKLKLKKTTQNDPKPSGRKKKSSENPKSKTRKKKLGKLVRKIKETEEIVDLLHDVTAICTETKNPKTPKKSKKNKKRLKNKKKPPVPSALLKLMESVPEFDPHATEVFDESPAIEIASLTEQPETKKLPSRNTKTKKPVMVPRGIKVYRTKQKRVPLLSQKPASRPLKESFSKIWVELSGPDPRMVDFTEDLNARIMKTLPGCNLSLNHFFPPQELQYGTYSSVIVSGNDVLAAEDRVIPGCHVFPLEVPGTRPRPQKQSQLQVSNAPAQHVPTPDAAMALSWANAEKKRLKLKGRKRRSTSPEKEFKEATTEAETQLKTLEVTTSIQEVPETPPKPVPSKTEPAPAGKHVTFQGSFDIDECLLQQTQSQIPQKASPTDEDFDYDTLRSLQAQLKEGIRIILTKGAVADIHVQLEALRKELARKKGGDPPDSLGLPRVYDKSLVRYELPMDIKLLEGITPLMYLETYSFVGESLKNLHAKVYKRHRDLQPTGKFSFRALTVAMQEIVSQDWSPDDSEAVCRMLGVTLPKPGQKSDLLTLANIPGSGGATPAGTASEISKLSSPSQQSGLKEPSKTASSRQSSSSSIGHQSQPSPPASPGPDSGPSKLIDLLNIGKKRDWRTKLGVGAVPDIAAFKASKLPVETPQVSNTLDLHQFQVVAAFGKIE</sequence>
<feature type="compositionally biased region" description="Basic residues" evidence="1">
    <location>
        <begin position="298"/>
        <end position="316"/>
    </location>
</feature>
<name>A0A7R9GBH3_9CRUS</name>
<feature type="compositionally biased region" description="Basic residues" evidence="1">
    <location>
        <begin position="523"/>
        <end position="532"/>
    </location>
</feature>
<evidence type="ECO:0000313" key="2">
    <source>
        <dbReference type="EMBL" id="CAD7276364.1"/>
    </source>
</evidence>
<dbReference type="EMBL" id="CAJPEX010000608">
    <property type="protein sequence ID" value="CAG0916516.1"/>
    <property type="molecule type" value="Genomic_DNA"/>
</dbReference>
<feature type="compositionally biased region" description="Basic and acidic residues" evidence="1">
    <location>
        <begin position="1"/>
        <end position="11"/>
    </location>
</feature>
<feature type="compositionally biased region" description="Basic and acidic residues" evidence="1">
    <location>
        <begin position="533"/>
        <end position="543"/>
    </location>
</feature>
<feature type="region of interest" description="Disordered" evidence="1">
    <location>
        <begin position="779"/>
        <end position="838"/>
    </location>
</feature>
<feature type="compositionally biased region" description="Basic residues" evidence="1">
    <location>
        <begin position="222"/>
        <end position="239"/>
    </location>
</feature>
<gene>
    <name evidence="2" type="ORF">NMOB1V02_LOCUS4129</name>
</gene>
<feature type="region of interest" description="Disordered" evidence="1">
    <location>
        <begin position="294"/>
        <end position="316"/>
    </location>
</feature>
<organism evidence="2">
    <name type="scientific">Notodromas monacha</name>
    <dbReference type="NCBI Taxonomy" id="399045"/>
    <lineage>
        <taxon>Eukaryota</taxon>
        <taxon>Metazoa</taxon>
        <taxon>Ecdysozoa</taxon>
        <taxon>Arthropoda</taxon>
        <taxon>Crustacea</taxon>
        <taxon>Oligostraca</taxon>
        <taxon>Ostracoda</taxon>
        <taxon>Podocopa</taxon>
        <taxon>Podocopida</taxon>
        <taxon>Cypridocopina</taxon>
        <taxon>Cypridoidea</taxon>
        <taxon>Cyprididae</taxon>
        <taxon>Notodromas</taxon>
    </lineage>
</organism>
<proteinExistence type="predicted"/>
<feature type="region of interest" description="Disordered" evidence="1">
    <location>
        <begin position="163"/>
        <end position="271"/>
    </location>
</feature>
<accession>A0A7R9GBH3</accession>
<feature type="compositionally biased region" description="Low complexity" evidence="1">
    <location>
        <begin position="806"/>
        <end position="823"/>
    </location>
</feature>
<feature type="compositionally biased region" description="Polar residues" evidence="1">
    <location>
        <begin position="788"/>
        <end position="800"/>
    </location>
</feature>
<dbReference type="PANTHER" id="PTHR36696">
    <property type="entry name" value="AGAP012002-PA"/>
    <property type="match status" value="1"/>
</dbReference>
<feature type="compositionally biased region" description="Basic residues" evidence="1">
    <location>
        <begin position="260"/>
        <end position="271"/>
    </location>
</feature>
<dbReference type="EMBL" id="OA882645">
    <property type="protein sequence ID" value="CAD7276364.1"/>
    <property type="molecule type" value="Genomic_DNA"/>
</dbReference>